<dbReference type="EMBL" id="CAADRA010005303">
    <property type="protein sequence ID" value="VFT88292.1"/>
    <property type="molecule type" value="Genomic_DNA"/>
</dbReference>
<dbReference type="OrthoDB" id="60666at2759"/>
<evidence type="ECO:0000313" key="2">
    <source>
        <dbReference type="EMBL" id="VFT88292.1"/>
    </source>
</evidence>
<name>A0A485KTH9_9STRA</name>
<organism evidence="2 3">
    <name type="scientific">Aphanomyces stellatus</name>
    <dbReference type="NCBI Taxonomy" id="120398"/>
    <lineage>
        <taxon>Eukaryota</taxon>
        <taxon>Sar</taxon>
        <taxon>Stramenopiles</taxon>
        <taxon>Oomycota</taxon>
        <taxon>Saprolegniomycetes</taxon>
        <taxon>Saprolegniales</taxon>
        <taxon>Verrucalvaceae</taxon>
        <taxon>Aphanomyces</taxon>
    </lineage>
</organism>
<keyword evidence="3" id="KW-1185">Reference proteome</keyword>
<dbReference type="Proteomes" id="UP000332933">
    <property type="component" value="Unassembled WGS sequence"/>
</dbReference>
<dbReference type="EMBL" id="VJMH01005282">
    <property type="protein sequence ID" value="KAF0697899.1"/>
    <property type="molecule type" value="Genomic_DNA"/>
</dbReference>
<accession>A0A485KTH9</accession>
<sequence>MGADDGSVMLAIVDKVLQRRQYFREKQRMHRLKVAKESAAEEDEIAVLRAVVGELEAQIPEVVGAVGSDGALSWSLVASVFRTNSRRSLASRHALAEQTSANDSLTKNMQRFVSLNLHTPAIQGANATWQPATLLAEPDARKLGKEWLTQRMYHHTDACLRNFPDVPKDQQFAHIDADVSSDGALKLVEATQSIWPGTMESFRYFLTHHMHSLLFHDPAEVIIEHTANTRLYRKLTKKGSLVNYLQGSFVEADRMIVVLRQIEADEAIDEPSYRQQYHFMAWLEIRPLSDTHIVTRLLTHQSQHFRPNGQGFLSPDEQAELWEVDLKDVPEDRKMEELRRRIVEIEYAELPEWRQEILDILTKAQEQEQSECTSS</sequence>
<gene>
    <name evidence="2" type="primary">Aste57867_11431</name>
    <name evidence="1" type="ORF">As57867_011389</name>
    <name evidence="2" type="ORF">ASTE57867_11431</name>
</gene>
<reference evidence="1" key="2">
    <citation type="submission" date="2019-06" db="EMBL/GenBank/DDBJ databases">
        <title>Genomics analysis of Aphanomyces spp. identifies a new class of oomycete effector associated with host adaptation.</title>
        <authorList>
            <person name="Gaulin E."/>
        </authorList>
    </citation>
    <scope>NUCLEOTIDE SEQUENCE</scope>
    <source>
        <strain evidence="1">CBS 578.67</strain>
    </source>
</reference>
<proteinExistence type="predicted"/>
<evidence type="ECO:0000313" key="3">
    <source>
        <dbReference type="Proteomes" id="UP000332933"/>
    </source>
</evidence>
<reference evidence="2 3" key="1">
    <citation type="submission" date="2019-03" db="EMBL/GenBank/DDBJ databases">
        <authorList>
            <person name="Gaulin E."/>
            <person name="Dumas B."/>
        </authorList>
    </citation>
    <scope>NUCLEOTIDE SEQUENCE [LARGE SCALE GENOMIC DNA]</scope>
    <source>
        <strain evidence="2">CBS 568.67</strain>
    </source>
</reference>
<protein>
    <submittedName>
        <fullName evidence="2">Aste57867_11431 protein</fullName>
    </submittedName>
</protein>
<evidence type="ECO:0000313" key="1">
    <source>
        <dbReference type="EMBL" id="KAF0697899.1"/>
    </source>
</evidence>
<dbReference type="AlphaFoldDB" id="A0A485KTH9"/>